<keyword evidence="2" id="KW-1185">Reference proteome</keyword>
<dbReference type="RefSeq" id="WP_068821142.1">
    <property type="nucleotide sequence ID" value="NZ_LWHJ01000011.1"/>
</dbReference>
<accession>A0A179DMZ1</accession>
<dbReference type="GO" id="GO:0003676">
    <property type="term" value="F:nucleic acid binding"/>
    <property type="evidence" value="ECO:0007669"/>
    <property type="project" value="InterPro"/>
</dbReference>
<sequence>MTKRYSAPPAVVWLRNITNQKTLEDRTSQGITKCVMLYVNHIGGFCSEIDNRGFFNKELNRFVPSKIKNGFPDVVACLSGRFIGIEVKSGKDTMRQAQYEICIEIEQAKGRYFIAKDFQGFYEWIQVLKKGANNGK</sequence>
<name>A0A179DMZ1_9SPHI</name>
<dbReference type="AlphaFoldDB" id="A0A179DMZ1"/>
<comment type="caution">
    <text evidence="1">The sequence shown here is derived from an EMBL/GenBank/DDBJ whole genome shotgun (WGS) entry which is preliminary data.</text>
</comment>
<evidence type="ECO:0000313" key="2">
    <source>
        <dbReference type="Proteomes" id="UP000078459"/>
    </source>
</evidence>
<protein>
    <recommendedName>
        <fullName evidence="3">VRR-NUC domain-containing protein</fullName>
    </recommendedName>
</protein>
<evidence type="ECO:0008006" key="3">
    <source>
        <dbReference type="Google" id="ProtNLM"/>
    </source>
</evidence>
<reference evidence="1 2" key="1">
    <citation type="submission" date="2016-04" db="EMBL/GenBank/DDBJ databases">
        <authorList>
            <person name="Evans L.H."/>
            <person name="Alamgir A."/>
            <person name="Owens N."/>
            <person name="Weber N.D."/>
            <person name="Virtaneva K."/>
            <person name="Barbian K."/>
            <person name="Babar A."/>
            <person name="Rosenke K."/>
        </authorList>
    </citation>
    <scope>NUCLEOTIDE SEQUENCE [LARGE SCALE GENOMIC DNA]</scope>
    <source>
        <strain evidence="1 2">CCM 8644</strain>
    </source>
</reference>
<organism evidence="1 2">
    <name type="scientific">Pedobacter psychrophilus</name>
    <dbReference type="NCBI Taxonomy" id="1826909"/>
    <lineage>
        <taxon>Bacteria</taxon>
        <taxon>Pseudomonadati</taxon>
        <taxon>Bacteroidota</taxon>
        <taxon>Sphingobacteriia</taxon>
        <taxon>Sphingobacteriales</taxon>
        <taxon>Sphingobacteriaceae</taxon>
        <taxon>Pedobacter</taxon>
    </lineage>
</organism>
<dbReference type="InterPro" id="IPR011856">
    <property type="entry name" value="tRNA_endonuc-like_dom_sf"/>
</dbReference>
<dbReference type="SUPFAM" id="SSF52980">
    <property type="entry name" value="Restriction endonuclease-like"/>
    <property type="match status" value="1"/>
</dbReference>
<dbReference type="OrthoDB" id="956296at2"/>
<dbReference type="EMBL" id="LWHJ01000011">
    <property type="protein sequence ID" value="OAQ42110.1"/>
    <property type="molecule type" value="Genomic_DNA"/>
</dbReference>
<evidence type="ECO:0000313" key="1">
    <source>
        <dbReference type="EMBL" id="OAQ42110.1"/>
    </source>
</evidence>
<proteinExistence type="predicted"/>
<reference evidence="1 2" key="2">
    <citation type="submission" date="2016-06" db="EMBL/GenBank/DDBJ databases">
        <title>Pedobacter psychrophilus sp. nov., isolated from Antarctic fragmentary rock.</title>
        <authorList>
            <person name="Svec P."/>
        </authorList>
    </citation>
    <scope>NUCLEOTIDE SEQUENCE [LARGE SCALE GENOMIC DNA]</scope>
    <source>
        <strain evidence="1 2">CCM 8644</strain>
    </source>
</reference>
<dbReference type="STRING" id="1826909.A5893_03065"/>
<dbReference type="Proteomes" id="UP000078459">
    <property type="component" value="Unassembled WGS sequence"/>
</dbReference>
<dbReference type="Gene3D" id="3.40.1350.10">
    <property type="match status" value="1"/>
</dbReference>
<gene>
    <name evidence="1" type="ORF">A5893_03065</name>
</gene>
<dbReference type="InterPro" id="IPR011335">
    <property type="entry name" value="Restrct_endonuc-II-like"/>
</dbReference>